<dbReference type="GO" id="GO:0004519">
    <property type="term" value="F:endonuclease activity"/>
    <property type="evidence" value="ECO:0007669"/>
    <property type="project" value="UniProtKB-KW"/>
</dbReference>
<dbReference type="AlphaFoldDB" id="A0ABD7HEI3"/>
<protein>
    <submittedName>
        <fullName evidence="2">HNH endonuclease</fullName>
    </submittedName>
</protein>
<evidence type="ECO:0000313" key="2">
    <source>
        <dbReference type="EMBL" id="REQ56604.1"/>
    </source>
</evidence>
<dbReference type="SMART" id="SM00507">
    <property type="entry name" value="HNHc"/>
    <property type="match status" value="1"/>
</dbReference>
<sequence>AELITTGGGVVPAPLLAELIRGGATISQVRHPGDLAAEPHYRPSAKLAEFVRMRDLTCRFPGCDVPAEFCDIDHSAPWPLGPTHPSNLKCACRKHHLLKTFWTGWRDVQLPDGTVIWTAPNGHTYTTHPGSRIFFPTWHTTTAELPQTSTAAVNVDARGLMMPRRRRTRAAELAHRINAERALNDAYMAERNKPPSF</sequence>
<dbReference type="EMBL" id="QTBD01000032">
    <property type="protein sequence ID" value="REQ56604.1"/>
    <property type="molecule type" value="Genomic_DNA"/>
</dbReference>
<proteinExistence type="predicted"/>
<evidence type="ECO:0000313" key="3">
    <source>
        <dbReference type="Proteomes" id="UP000256381"/>
    </source>
</evidence>
<organism evidence="2 3">
    <name type="scientific">Mycobacterium tuberculosis</name>
    <dbReference type="NCBI Taxonomy" id="1773"/>
    <lineage>
        <taxon>Bacteria</taxon>
        <taxon>Bacillati</taxon>
        <taxon>Actinomycetota</taxon>
        <taxon>Actinomycetes</taxon>
        <taxon>Mycobacteriales</taxon>
        <taxon>Mycobacteriaceae</taxon>
        <taxon>Mycobacterium</taxon>
        <taxon>Mycobacterium tuberculosis complex</taxon>
    </lineage>
</organism>
<reference evidence="2 3" key="1">
    <citation type="journal article" date="2017" name="N. Engl. J. Med.">
        <title>Transmission of Extensively Drug-Resistant Tuberculosis in South Africa.</title>
        <authorList>
            <person name="Shah N.S."/>
            <person name="Auld S.C."/>
            <person name="Brust J.C."/>
            <person name="Mathema B."/>
            <person name="Ismail N."/>
            <person name="Moodley P."/>
            <person name="Mlisana K."/>
            <person name="Allana S."/>
            <person name="Campbell A."/>
            <person name="Mthiyane T."/>
            <person name="Morris N."/>
            <person name="Mpangase P."/>
            <person name="van der Meulen H."/>
            <person name="Omar S.V."/>
            <person name="Brown T.S."/>
            <person name="Narechania A."/>
            <person name="Shaskina E."/>
            <person name="Kapwata T."/>
            <person name="Kreiswirth B."/>
            <person name="Gandhi N.R."/>
        </authorList>
    </citation>
    <scope>NUCLEOTIDE SEQUENCE [LARGE SCALE GENOMIC DNA]</scope>
    <source>
        <strain evidence="2 3">32301_S10</strain>
    </source>
</reference>
<gene>
    <name evidence="2" type="ORF">DSJ38_02050</name>
</gene>
<comment type="caution">
    <text evidence="2">The sequence shown here is derived from an EMBL/GenBank/DDBJ whole genome shotgun (WGS) entry which is preliminary data.</text>
</comment>
<keyword evidence="2" id="KW-0255">Endonuclease</keyword>
<dbReference type="RefSeq" id="WP_142746579.1">
    <property type="nucleotide sequence ID" value="NZ_JAVTMK010000060.1"/>
</dbReference>
<keyword evidence="2" id="KW-0540">Nuclease</keyword>
<dbReference type="Proteomes" id="UP000256381">
    <property type="component" value="Unassembled WGS sequence"/>
</dbReference>
<keyword evidence="2" id="KW-0378">Hydrolase</keyword>
<dbReference type="InterPro" id="IPR003615">
    <property type="entry name" value="HNH_nuc"/>
</dbReference>
<accession>A0ABD7HEI3</accession>
<name>A0ABD7HEI3_MYCTX</name>
<dbReference type="CDD" id="cd00085">
    <property type="entry name" value="HNHc"/>
    <property type="match status" value="1"/>
</dbReference>
<evidence type="ECO:0000259" key="1">
    <source>
        <dbReference type="SMART" id="SM00507"/>
    </source>
</evidence>
<feature type="domain" description="HNH nuclease" evidence="1">
    <location>
        <begin position="46"/>
        <end position="97"/>
    </location>
</feature>
<feature type="non-terminal residue" evidence="2">
    <location>
        <position position="1"/>
    </location>
</feature>